<dbReference type="GO" id="GO:0016779">
    <property type="term" value="F:nucleotidyltransferase activity"/>
    <property type="evidence" value="ECO:0007669"/>
    <property type="project" value="UniProtKB-KW"/>
</dbReference>
<dbReference type="InterPro" id="IPR038709">
    <property type="entry name" value="RpoN_core-bd_sf"/>
</dbReference>
<reference evidence="12 13" key="1">
    <citation type="submission" date="2007-06" db="EMBL/GenBank/DDBJ databases">
        <authorList>
            <person name="Shimkets L."/>
            <person name="Ferriera S."/>
            <person name="Johnson J."/>
            <person name="Kravitz S."/>
            <person name="Beeson K."/>
            <person name="Sutton G."/>
            <person name="Rogers Y.-H."/>
            <person name="Friedman R."/>
            <person name="Frazier M."/>
            <person name="Venter J.C."/>
        </authorList>
    </citation>
    <scope>NUCLEOTIDE SEQUENCE [LARGE SCALE GENOMIC DNA]</scope>
    <source>
        <strain evidence="12 13">SIR-1</strain>
    </source>
</reference>
<dbReference type="Pfam" id="PF04552">
    <property type="entry name" value="Sigma54_DBD"/>
    <property type="match status" value="1"/>
</dbReference>
<keyword evidence="4" id="KW-0548">Nucleotidyltransferase</keyword>
<feature type="compositionally biased region" description="Low complexity" evidence="9">
    <location>
        <begin position="337"/>
        <end position="354"/>
    </location>
</feature>
<organism evidence="12 13">
    <name type="scientific">Plesiocystis pacifica SIR-1</name>
    <dbReference type="NCBI Taxonomy" id="391625"/>
    <lineage>
        <taxon>Bacteria</taxon>
        <taxon>Pseudomonadati</taxon>
        <taxon>Myxococcota</taxon>
        <taxon>Polyangia</taxon>
        <taxon>Nannocystales</taxon>
        <taxon>Nannocystaceae</taxon>
        <taxon>Plesiocystis</taxon>
    </lineage>
</organism>
<evidence type="ECO:0000256" key="7">
    <source>
        <dbReference type="ARBA" id="ARBA00023125"/>
    </source>
</evidence>
<dbReference type="GO" id="GO:0016987">
    <property type="term" value="F:sigma factor activity"/>
    <property type="evidence" value="ECO:0007669"/>
    <property type="project" value="UniProtKB-KW"/>
</dbReference>
<keyword evidence="5" id="KW-0805">Transcription regulation</keyword>
<dbReference type="PRINTS" id="PR00045">
    <property type="entry name" value="SIGMA54FCT"/>
</dbReference>
<dbReference type="GO" id="GO:0003677">
    <property type="term" value="F:DNA binding"/>
    <property type="evidence" value="ECO:0007669"/>
    <property type="project" value="UniProtKB-KW"/>
</dbReference>
<keyword evidence="2" id="KW-0240">DNA-directed RNA polymerase</keyword>
<evidence type="ECO:0000313" key="13">
    <source>
        <dbReference type="Proteomes" id="UP000005801"/>
    </source>
</evidence>
<keyword evidence="13" id="KW-1185">Reference proteome</keyword>
<comment type="similarity">
    <text evidence="1">Belongs to the sigma-54 factor family.</text>
</comment>
<dbReference type="GO" id="GO:0001216">
    <property type="term" value="F:DNA-binding transcription activator activity"/>
    <property type="evidence" value="ECO:0007669"/>
    <property type="project" value="InterPro"/>
</dbReference>
<dbReference type="STRING" id="391625.PPSIR1_02406"/>
<dbReference type="PANTHER" id="PTHR32248:SF4">
    <property type="entry name" value="RNA POLYMERASE SIGMA-54 FACTOR"/>
    <property type="match status" value="1"/>
</dbReference>
<evidence type="ECO:0000259" key="11">
    <source>
        <dbReference type="Pfam" id="PF04963"/>
    </source>
</evidence>
<feature type="domain" description="RNA polymerase sigma factor 54 core-binding" evidence="11">
    <location>
        <begin position="130"/>
        <end position="319"/>
    </location>
</feature>
<dbReference type="InterPro" id="IPR007046">
    <property type="entry name" value="RNA_pol_sigma_54_core-bd"/>
</dbReference>
<dbReference type="EMBL" id="ABCS01000020">
    <property type="protein sequence ID" value="EDM79368.1"/>
    <property type="molecule type" value="Genomic_DNA"/>
</dbReference>
<accession>A6G445</accession>
<evidence type="ECO:0000256" key="8">
    <source>
        <dbReference type="ARBA" id="ARBA00023163"/>
    </source>
</evidence>
<protein>
    <submittedName>
        <fullName evidence="12">Sigma-54 (RpoN)</fullName>
    </submittedName>
</protein>
<keyword evidence="7" id="KW-0238">DNA-binding</keyword>
<dbReference type="GO" id="GO:0006352">
    <property type="term" value="P:DNA-templated transcription initiation"/>
    <property type="evidence" value="ECO:0007669"/>
    <property type="project" value="InterPro"/>
</dbReference>
<feature type="domain" description="RNA polymerase sigma factor 54 DNA-binding" evidence="10">
    <location>
        <begin position="358"/>
        <end position="516"/>
    </location>
</feature>
<dbReference type="InterPro" id="IPR000394">
    <property type="entry name" value="RNA_pol_sigma_54"/>
</dbReference>
<keyword evidence="8" id="KW-0804">Transcription</keyword>
<proteinExistence type="inferred from homology"/>
<dbReference type="Pfam" id="PF04963">
    <property type="entry name" value="Sigma54_CBD"/>
    <property type="match status" value="1"/>
</dbReference>
<evidence type="ECO:0000256" key="5">
    <source>
        <dbReference type="ARBA" id="ARBA00023015"/>
    </source>
</evidence>
<dbReference type="RefSeq" id="WP_006971494.1">
    <property type="nucleotide sequence ID" value="NZ_ABCS01000020.1"/>
</dbReference>
<dbReference type="OrthoDB" id="9814402at2"/>
<gene>
    <name evidence="12" type="ORF">PPSIR1_02406</name>
</gene>
<keyword evidence="6" id="KW-0731">Sigma factor</keyword>
<feature type="region of interest" description="Disordered" evidence="9">
    <location>
        <begin position="327"/>
        <end position="354"/>
    </location>
</feature>
<evidence type="ECO:0000313" key="12">
    <source>
        <dbReference type="EMBL" id="EDM79368.1"/>
    </source>
</evidence>
<comment type="caution">
    <text evidence="12">The sequence shown here is derived from an EMBL/GenBank/DDBJ whole genome shotgun (WGS) entry which is preliminary data.</text>
</comment>
<dbReference type="PIRSF" id="PIRSF000774">
    <property type="entry name" value="RpoN"/>
    <property type="match status" value="1"/>
</dbReference>
<dbReference type="GO" id="GO:0000428">
    <property type="term" value="C:DNA-directed RNA polymerase complex"/>
    <property type="evidence" value="ECO:0007669"/>
    <property type="project" value="UniProtKB-KW"/>
</dbReference>
<evidence type="ECO:0000256" key="9">
    <source>
        <dbReference type="SAM" id="MobiDB-lite"/>
    </source>
</evidence>
<dbReference type="Pfam" id="PF00309">
    <property type="entry name" value="Sigma54_AID"/>
    <property type="match status" value="1"/>
</dbReference>
<dbReference type="Gene3D" id="1.10.10.1330">
    <property type="entry name" value="RNA polymerase sigma-54 factor, core-binding domain"/>
    <property type="match status" value="1"/>
</dbReference>
<dbReference type="AlphaFoldDB" id="A6G445"/>
<dbReference type="eggNOG" id="COG1508">
    <property type="taxonomic scope" value="Bacteria"/>
</dbReference>
<dbReference type="InterPro" id="IPR007634">
    <property type="entry name" value="RNA_pol_sigma_54_DNA-bd"/>
</dbReference>
<evidence type="ECO:0000256" key="4">
    <source>
        <dbReference type="ARBA" id="ARBA00022695"/>
    </source>
</evidence>
<sequence length="518" mass="58561">MVLHMRQELRMSQQLVMTPQLQQAIKLLQLSRVELQDLVRNELLENPLLEESREMGTTNEEPVSAVEMQDGVDLQGDIGEARAADAPQQEVKADAPNTDNFDWESYLQHHTLSGPMPGSGVRGDDDLPGLEQTMADEETLVEHLMWQIRLSNWSPLEEDIAEYIVRSITASGHLGLSVPQIAQRLEVSTLRVEQMLRKVQQLDPLALASRNLAEVLWIQARHPEHPIGDPLVLTIIAKHLPNLEKRAYQAVARDTGEPLEEVYEATKVIMGLEPRPARQFVSESAQYVTPDVYVHKIGEEYVVTLNDDGLPKLKISNYYRSAMLADSSKQGGKGKGAKQAKQGKGAKPAKGDQAGAKDYITERLRSAQWLIRSIQQRQRTILKVTKSILGFQREFFEKGPQHLRPLILKDVAEDIEMHESTVSRVTTNKYVHTPQGIYELKYFFNAGISRRGGGELASEAVKEKIKKLIEGEDSRKPYSDQKLVELLREEGIDIARRTVAKYREQLNLLSSSKRRKLF</sequence>
<dbReference type="Gene3D" id="1.10.10.60">
    <property type="entry name" value="Homeodomain-like"/>
    <property type="match status" value="1"/>
</dbReference>
<evidence type="ECO:0000256" key="1">
    <source>
        <dbReference type="ARBA" id="ARBA00008798"/>
    </source>
</evidence>
<evidence type="ECO:0000256" key="2">
    <source>
        <dbReference type="ARBA" id="ARBA00022478"/>
    </source>
</evidence>
<dbReference type="PROSITE" id="PS00718">
    <property type="entry name" value="SIGMA54_2"/>
    <property type="match status" value="1"/>
</dbReference>
<dbReference type="PROSITE" id="PS50044">
    <property type="entry name" value="SIGMA54_3"/>
    <property type="match status" value="1"/>
</dbReference>
<evidence type="ECO:0000256" key="6">
    <source>
        <dbReference type="ARBA" id="ARBA00023082"/>
    </source>
</evidence>
<keyword evidence="3" id="KW-0808">Transferase</keyword>
<dbReference type="Proteomes" id="UP000005801">
    <property type="component" value="Unassembled WGS sequence"/>
</dbReference>
<name>A6G445_9BACT</name>
<dbReference type="PANTHER" id="PTHR32248">
    <property type="entry name" value="RNA POLYMERASE SIGMA-54 FACTOR"/>
    <property type="match status" value="1"/>
</dbReference>
<dbReference type="NCBIfam" id="TIGR02395">
    <property type="entry name" value="rpoN_sigma"/>
    <property type="match status" value="1"/>
</dbReference>
<dbReference type="PROSITE" id="PS00717">
    <property type="entry name" value="SIGMA54_1"/>
    <property type="match status" value="1"/>
</dbReference>
<evidence type="ECO:0000259" key="10">
    <source>
        <dbReference type="Pfam" id="PF04552"/>
    </source>
</evidence>
<evidence type="ECO:0000256" key="3">
    <source>
        <dbReference type="ARBA" id="ARBA00022679"/>
    </source>
</evidence>